<comment type="caution">
    <text evidence="3">The sequence shown here is derived from an EMBL/GenBank/DDBJ whole genome shotgun (WGS) entry which is preliminary data.</text>
</comment>
<dbReference type="OrthoDB" id="8249838at2759"/>
<feature type="transmembrane region" description="Helical" evidence="1">
    <location>
        <begin position="399"/>
        <end position="422"/>
    </location>
</feature>
<organism evidence="3 4">
    <name type="scientific">Cloeon dipterum</name>
    <dbReference type="NCBI Taxonomy" id="197152"/>
    <lineage>
        <taxon>Eukaryota</taxon>
        <taxon>Metazoa</taxon>
        <taxon>Ecdysozoa</taxon>
        <taxon>Arthropoda</taxon>
        <taxon>Hexapoda</taxon>
        <taxon>Insecta</taxon>
        <taxon>Pterygota</taxon>
        <taxon>Palaeoptera</taxon>
        <taxon>Ephemeroptera</taxon>
        <taxon>Pisciforma</taxon>
        <taxon>Baetidae</taxon>
        <taxon>Cloeon</taxon>
    </lineage>
</organism>
<evidence type="ECO:0000313" key="4">
    <source>
        <dbReference type="Proteomes" id="UP000494165"/>
    </source>
</evidence>
<protein>
    <recommendedName>
        <fullName evidence="2">ZP domain-containing protein</fullName>
    </recommendedName>
</protein>
<evidence type="ECO:0000259" key="2">
    <source>
        <dbReference type="PROSITE" id="PS51034"/>
    </source>
</evidence>
<gene>
    <name evidence="3" type="ORF">CLODIP_2_CD01773</name>
</gene>
<keyword evidence="1" id="KW-1133">Transmembrane helix</keyword>
<reference evidence="3 4" key="1">
    <citation type="submission" date="2020-04" db="EMBL/GenBank/DDBJ databases">
        <authorList>
            <person name="Alioto T."/>
            <person name="Alioto T."/>
            <person name="Gomez Garrido J."/>
        </authorList>
    </citation>
    <scope>NUCLEOTIDE SEQUENCE [LARGE SCALE GENOMIC DNA]</scope>
</reference>
<dbReference type="PANTHER" id="PTHR39959:SF1">
    <property type="entry name" value="ZP DOMAIN-CONTAINING PROTEIN"/>
    <property type="match status" value="1"/>
</dbReference>
<name>A0A8S1C2B9_9INSE</name>
<sequence>MMSSKRRVRLRVKNGSGGHCGVALNFPLAVLQVVPWSAAQDYDVTNLQCSFASNGGTRDSISAKLRKPSGFRGAPLFADDRAVDPSTDPQCQIRLDQSDPTDMTYNMLVTDFHRCGVVKVNGAVHVRLWFPQFPGVVMLADQELILMCKPPEPIVTQHKAAGFAGSFSGGARVSGVVEEKPGTLEYEVALYKEAPPKNSTNGQLMKQGDVPIEQAVQIGTKLQLRARINAESVWRYVKLMEVTVSPDPENPHVAGHVYLVKDGCRNRDLATIIPHQPGRYKERPNEVYLDFEAFLLSTLQERSTLWIHSEIKACVVPEDCQPEFCLDLFEPSGHGRRRRDINANNTATVRMQRSLTGPENDSAVDHQFTKFGENIAYTVLMKENECYEATKNREEVCGAFLGVATLLGGLLVIAVLMACYLTSRLHSVSKSRHTPTFEELVRQHKLKYQGPEGLERQYH</sequence>
<dbReference type="InterPro" id="IPR001507">
    <property type="entry name" value="ZP_dom"/>
</dbReference>
<keyword evidence="1" id="KW-0472">Membrane</keyword>
<dbReference type="Proteomes" id="UP000494165">
    <property type="component" value="Unassembled WGS sequence"/>
</dbReference>
<evidence type="ECO:0000256" key="1">
    <source>
        <dbReference type="SAM" id="Phobius"/>
    </source>
</evidence>
<dbReference type="PROSITE" id="PS51034">
    <property type="entry name" value="ZP_2"/>
    <property type="match status" value="1"/>
</dbReference>
<dbReference type="PANTHER" id="PTHR39959">
    <property type="entry name" value="RE44287P-RELATED"/>
    <property type="match status" value="1"/>
</dbReference>
<keyword evidence="1" id="KW-0812">Transmembrane</keyword>
<proteinExistence type="predicted"/>
<feature type="domain" description="ZP" evidence="2">
    <location>
        <begin position="55"/>
        <end position="332"/>
    </location>
</feature>
<evidence type="ECO:0000313" key="3">
    <source>
        <dbReference type="EMBL" id="CAB3362075.1"/>
    </source>
</evidence>
<dbReference type="AlphaFoldDB" id="A0A8S1C2B9"/>
<dbReference type="EMBL" id="CADEPI010000007">
    <property type="protein sequence ID" value="CAB3362075.1"/>
    <property type="molecule type" value="Genomic_DNA"/>
</dbReference>
<accession>A0A8S1C2B9</accession>
<keyword evidence="4" id="KW-1185">Reference proteome</keyword>